<dbReference type="Gene3D" id="3.90.80.10">
    <property type="entry name" value="Inorganic pyrophosphatase"/>
    <property type="match status" value="1"/>
</dbReference>
<feature type="binding site" evidence="7">
    <location>
        <position position="139"/>
    </location>
    <ligand>
        <name>substrate</name>
    </ligand>
</feature>
<feature type="binding site" evidence="7">
    <location>
        <position position="43"/>
    </location>
    <ligand>
        <name>substrate</name>
    </ligand>
</feature>
<dbReference type="InterPro" id="IPR036649">
    <property type="entry name" value="Pyrophosphatase_sf"/>
</dbReference>
<evidence type="ECO:0000256" key="6">
    <source>
        <dbReference type="ARBA" id="ARBA00047820"/>
    </source>
</evidence>
<dbReference type="Pfam" id="PF00719">
    <property type="entry name" value="Pyrophosphatase"/>
    <property type="match status" value="1"/>
</dbReference>
<dbReference type="GO" id="GO:0004427">
    <property type="term" value="F:inorganic diphosphate phosphatase activity"/>
    <property type="evidence" value="ECO:0007669"/>
    <property type="project" value="UniProtKB-UniRule"/>
</dbReference>
<gene>
    <name evidence="7 8" type="primary">ppa</name>
    <name evidence="8" type="ORF">CCAX7_23810</name>
</gene>
<comment type="function">
    <text evidence="7">Catalyzes the hydrolysis of inorganic pyrophosphate (PPi) forming two phosphate ions.</text>
</comment>
<evidence type="ECO:0000256" key="7">
    <source>
        <dbReference type="HAMAP-Rule" id="MF_00209"/>
    </source>
</evidence>
<dbReference type="GO" id="GO:0005737">
    <property type="term" value="C:cytoplasm"/>
    <property type="evidence" value="ECO:0007669"/>
    <property type="project" value="UniProtKB-SubCell"/>
</dbReference>
<comment type="subcellular location">
    <subcellularLocation>
        <location evidence="7">Cytoplasm</location>
    </subcellularLocation>
</comment>
<dbReference type="EC" id="3.6.1.1" evidence="7"/>
<dbReference type="SUPFAM" id="SSF50324">
    <property type="entry name" value="Inorganic pyrophosphatase"/>
    <property type="match status" value="1"/>
</dbReference>
<feature type="binding site" evidence="7">
    <location>
        <position position="70"/>
    </location>
    <ligand>
        <name>Mg(2+)</name>
        <dbReference type="ChEBI" id="CHEBI:18420"/>
        <label>1</label>
    </ligand>
</feature>
<dbReference type="EMBL" id="AP025739">
    <property type="protein sequence ID" value="BDI30330.1"/>
    <property type="molecule type" value="Genomic_DNA"/>
</dbReference>
<evidence type="ECO:0000256" key="4">
    <source>
        <dbReference type="ARBA" id="ARBA00022801"/>
    </source>
</evidence>
<evidence type="ECO:0000256" key="5">
    <source>
        <dbReference type="ARBA" id="ARBA00022842"/>
    </source>
</evidence>
<dbReference type="GO" id="GO:0006796">
    <property type="term" value="P:phosphate-containing compound metabolic process"/>
    <property type="evidence" value="ECO:0007669"/>
    <property type="project" value="InterPro"/>
</dbReference>
<evidence type="ECO:0000256" key="1">
    <source>
        <dbReference type="ARBA" id="ARBA00001946"/>
    </source>
</evidence>
<dbReference type="PANTHER" id="PTHR10286">
    <property type="entry name" value="INORGANIC PYROPHOSPHATASE"/>
    <property type="match status" value="1"/>
</dbReference>
<feature type="binding site" evidence="7">
    <location>
        <position position="65"/>
    </location>
    <ligand>
        <name>Mg(2+)</name>
        <dbReference type="ChEBI" id="CHEBI:18420"/>
        <label>1</label>
    </ligand>
</feature>
<keyword evidence="2 7" id="KW-0963">Cytoplasm</keyword>
<dbReference type="FunFam" id="3.90.80.10:FF:000003">
    <property type="entry name" value="Inorganic pyrophosphatase"/>
    <property type="match status" value="1"/>
</dbReference>
<keyword evidence="9" id="KW-1185">Reference proteome</keyword>
<dbReference type="HAMAP" id="MF_00209">
    <property type="entry name" value="Inorganic_PPase"/>
    <property type="match status" value="1"/>
</dbReference>
<sequence length="180" mass="20409">MSYHTIPIGEESPQVVNMIVEIPQGSSNKYEYDHDLDVFKLDRTLYSPLFYPFDYGWICDTLAQDGDPLDILVITTQPTFPGCLIAARPLGVLMMRDEKGPDEKILAVAAADPRFSDIAKLSDLPSHILKEIVHFFDIYKELEEKQTIVLGWQDVDTAHGVIEKFRLTPKHECPDAPKHP</sequence>
<feature type="binding site" evidence="7">
    <location>
        <position position="102"/>
    </location>
    <ligand>
        <name>Mg(2+)</name>
        <dbReference type="ChEBI" id="CHEBI:18420"/>
        <label>1</label>
    </ligand>
</feature>
<feature type="binding site" evidence="7">
    <location>
        <position position="29"/>
    </location>
    <ligand>
        <name>substrate</name>
    </ligand>
</feature>
<comment type="catalytic activity">
    <reaction evidence="6 7">
        <text>diphosphate + H2O = 2 phosphate + H(+)</text>
        <dbReference type="Rhea" id="RHEA:24576"/>
        <dbReference type="ChEBI" id="CHEBI:15377"/>
        <dbReference type="ChEBI" id="CHEBI:15378"/>
        <dbReference type="ChEBI" id="CHEBI:33019"/>
        <dbReference type="ChEBI" id="CHEBI:43474"/>
        <dbReference type="EC" id="3.6.1.1"/>
    </reaction>
</comment>
<evidence type="ECO:0000256" key="3">
    <source>
        <dbReference type="ARBA" id="ARBA00022723"/>
    </source>
</evidence>
<keyword evidence="5 7" id="KW-0460">Magnesium</keyword>
<comment type="similarity">
    <text evidence="7">Belongs to the PPase family.</text>
</comment>
<evidence type="ECO:0000313" key="8">
    <source>
        <dbReference type="EMBL" id="BDI30330.1"/>
    </source>
</evidence>
<dbReference type="CDD" id="cd00412">
    <property type="entry name" value="pyrophosphatase"/>
    <property type="match status" value="1"/>
</dbReference>
<comment type="subunit">
    <text evidence="7">Homohexamer.</text>
</comment>
<dbReference type="RefSeq" id="WP_218025576.1">
    <property type="nucleotide sequence ID" value="NZ_AP025739.1"/>
</dbReference>
<keyword evidence="3 7" id="KW-0479">Metal-binding</keyword>
<keyword evidence="4 7" id="KW-0378">Hydrolase</keyword>
<reference evidence="8 9" key="1">
    <citation type="journal article" date="2019" name="Int. J. Syst. Evol. Microbiol.">
        <title>Capsulimonas corticalis gen. nov., sp. nov., an aerobic capsulated bacterium, of a novel bacterial order, Capsulimonadales ord. nov., of the class Armatimonadia of the phylum Armatimonadetes.</title>
        <authorList>
            <person name="Li J."/>
            <person name="Kudo C."/>
            <person name="Tonouchi A."/>
        </authorList>
    </citation>
    <scope>NUCLEOTIDE SEQUENCE [LARGE SCALE GENOMIC DNA]</scope>
    <source>
        <strain evidence="8 9">AX-7</strain>
    </source>
</reference>
<dbReference type="InterPro" id="IPR008162">
    <property type="entry name" value="Pyrophosphatase"/>
</dbReference>
<feature type="binding site" evidence="7">
    <location>
        <position position="70"/>
    </location>
    <ligand>
        <name>Mg(2+)</name>
        <dbReference type="ChEBI" id="CHEBI:18420"/>
        <label>2</label>
    </ligand>
</feature>
<organism evidence="8 9">
    <name type="scientific">Capsulimonas corticalis</name>
    <dbReference type="NCBI Taxonomy" id="2219043"/>
    <lineage>
        <taxon>Bacteria</taxon>
        <taxon>Bacillati</taxon>
        <taxon>Armatimonadota</taxon>
        <taxon>Armatimonadia</taxon>
        <taxon>Capsulimonadales</taxon>
        <taxon>Capsulimonadaceae</taxon>
        <taxon>Capsulimonas</taxon>
    </lineage>
</organism>
<dbReference type="KEGG" id="ccot:CCAX7_23810"/>
<dbReference type="GO" id="GO:0000287">
    <property type="term" value="F:magnesium ion binding"/>
    <property type="evidence" value="ECO:0007669"/>
    <property type="project" value="UniProtKB-UniRule"/>
</dbReference>
<dbReference type="Proteomes" id="UP000287394">
    <property type="component" value="Chromosome"/>
</dbReference>
<accession>A0A402CVA4</accession>
<dbReference type="AlphaFoldDB" id="A0A402CVA4"/>
<proteinExistence type="inferred from homology"/>
<evidence type="ECO:0000313" key="9">
    <source>
        <dbReference type="Proteomes" id="UP000287394"/>
    </source>
</evidence>
<protein>
    <recommendedName>
        <fullName evidence="7">Inorganic pyrophosphatase</fullName>
        <ecNumber evidence="7">3.6.1.1</ecNumber>
    </recommendedName>
    <alternativeName>
        <fullName evidence="7">Pyrophosphate phospho-hydrolase</fullName>
        <shortName evidence="7">PPase</shortName>
    </alternativeName>
</protein>
<comment type="cofactor">
    <cofactor evidence="1 7">
        <name>Mg(2+)</name>
        <dbReference type="ChEBI" id="CHEBI:18420"/>
    </cofactor>
</comment>
<evidence type="ECO:0000256" key="2">
    <source>
        <dbReference type="ARBA" id="ARBA00022490"/>
    </source>
</evidence>
<name>A0A402CVA4_9BACT</name>
<dbReference type="PROSITE" id="PS00387">
    <property type="entry name" value="PPASE"/>
    <property type="match status" value="1"/>
</dbReference>
<feature type="binding site" evidence="7">
    <location>
        <position position="55"/>
    </location>
    <ligand>
        <name>substrate</name>
    </ligand>
</feature>